<comment type="caution">
    <text evidence="3">The sequence shown here is derived from an EMBL/GenBank/DDBJ whole genome shotgun (WGS) entry which is preliminary data.</text>
</comment>
<gene>
    <name evidence="3" type="ORF">Q9L58_009627</name>
</gene>
<name>A0ABR3G6F6_9PEZI</name>
<protein>
    <submittedName>
        <fullName evidence="3">Uncharacterized protein</fullName>
    </submittedName>
</protein>
<evidence type="ECO:0000256" key="1">
    <source>
        <dbReference type="SAM" id="MobiDB-lite"/>
    </source>
</evidence>
<feature type="compositionally biased region" description="Polar residues" evidence="1">
    <location>
        <begin position="309"/>
        <end position="323"/>
    </location>
</feature>
<evidence type="ECO:0000313" key="4">
    <source>
        <dbReference type="Proteomes" id="UP001447188"/>
    </source>
</evidence>
<accession>A0ABR3G6F6</accession>
<feature type="compositionally biased region" description="Basic and acidic residues" evidence="1">
    <location>
        <begin position="279"/>
        <end position="294"/>
    </location>
</feature>
<feature type="region of interest" description="Disordered" evidence="1">
    <location>
        <begin position="261"/>
        <end position="323"/>
    </location>
</feature>
<keyword evidence="2" id="KW-0812">Transmembrane</keyword>
<evidence type="ECO:0000256" key="2">
    <source>
        <dbReference type="SAM" id="Phobius"/>
    </source>
</evidence>
<organism evidence="3 4">
    <name type="scientific">Discina gigas</name>
    <dbReference type="NCBI Taxonomy" id="1032678"/>
    <lineage>
        <taxon>Eukaryota</taxon>
        <taxon>Fungi</taxon>
        <taxon>Dikarya</taxon>
        <taxon>Ascomycota</taxon>
        <taxon>Pezizomycotina</taxon>
        <taxon>Pezizomycetes</taxon>
        <taxon>Pezizales</taxon>
        <taxon>Discinaceae</taxon>
        <taxon>Discina</taxon>
    </lineage>
</organism>
<keyword evidence="4" id="KW-1185">Reference proteome</keyword>
<dbReference type="EMBL" id="JBBBZM010000240">
    <property type="protein sequence ID" value="KAL0631505.1"/>
    <property type="molecule type" value="Genomic_DNA"/>
</dbReference>
<sequence length="384" mass="43717">METAHVQGGLWALDSIKLGRFVLNPKKPNTDFIDPLADRPAPTEFLKEIQTNFEETRRFSRSSNIRPYLSSILSISYEKQNGSFATLRAPRATTYDLKCSGSWLGLVCAEPKIVQFLETAFDREQTVYLVVGFRTVENGMLVRRPVSTKDPETRYETSVRRATGLGAATLAANIPTSGIRSSYGVGEKIFAVLYRKVKFTWLSSKSTSDMSLELSNRWQPIWDWRGLEDEDVQEDDILEATLTDLSDQDISDEEYVSEDETEYLHEVPSSATSTEETVEDIHGTTEYGVKLKELDNEDDTNNSREEPSGPSSTNEIDYPREQTSGLPRIREIAEWVYETTRATVKNRDRFHGIPERLMIELWHTLLVFICLCAVFSIFFGNPFK</sequence>
<proteinExistence type="predicted"/>
<feature type="transmembrane region" description="Helical" evidence="2">
    <location>
        <begin position="361"/>
        <end position="380"/>
    </location>
</feature>
<dbReference type="Proteomes" id="UP001447188">
    <property type="component" value="Unassembled WGS sequence"/>
</dbReference>
<reference evidence="3 4" key="1">
    <citation type="submission" date="2024-02" db="EMBL/GenBank/DDBJ databases">
        <title>Discinaceae phylogenomics.</title>
        <authorList>
            <person name="Dirks A.C."/>
            <person name="James T.Y."/>
        </authorList>
    </citation>
    <scope>NUCLEOTIDE SEQUENCE [LARGE SCALE GENOMIC DNA]</scope>
    <source>
        <strain evidence="3 4">ACD0624</strain>
    </source>
</reference>
<keyword evidence="2" id="KW-1133">Transmembrane helix</keyword>
<keyword evidence="2" id="KW-0472">Membrane</keyword>
<evidence type="ECO:0000313" key="3">
    <source>
        <dbReference type="EMBL" id="KAL0631505.1"/>
    </source>
</evidence>